<keyword evidence="6 16" id="KW-0288">FMN</keyword>
<dbReference type="InterPro" id="IPR001094">
    <property type="entry name" value="Flavdoxin-like"/>
</dbReference>
<dbReference type="PROSITE" id="PS50902">
    <property type="entry name" value="FLAVODOXIN_LIKE"/>
    <property type="match status" value="1"/>
</dbReference>
<dbReference type="GO" id="GO:0005829">
    <property type="term" value="C:cytosol"/>
    <property type="evidence" value="ECO:0007669"/>
    <property type="project" value="TreeGrafter"/>
</dbReference>
<keyword evidence="4 16" id="KW-0349">Heme</keyword>
<dbReference type="Pfam" id="PF00258">
    <property type="entry name" value="Flavodoxin_1"/>
    <property type="match status" value="1"/>
</dbReference>
<dbReference type="EMBL" id="NAJO01000043">
    <property type="protein sequence ID" value="OQN98838.1"/>
    <property type="molecule type" value="Genomic_DNA"/>
</dbReference>
<comment type="caution">
    <text evidence="20">The sequence shown here is derived from an EMBL/GenBank/DDBJ whole genome shotgun (WGS) entry which is preliminary data.</text>
</comment>
<evidence type="ECO:0000259" key="19">
    <source>
        <dbReference type="PROSITE" id="PS51384"/>
    </source>
</evidence>
<dbReference type="AlphaFoldDB" id="A0A1V8SI72"/>
<comment type="catalytic activity">
    <reaction evidence="15 16">
        <text>2 oxidized [cytochrome P450] + NADPH = 2 reduced [cytochrome P450] + NADP(+) + H(+)</text>
        <dbReference type="Rhea" id="RHEA:24040"/>
        <dbReference type="Rhea" id="RHEA-COMP:14627"/>
        <dbReference type="Rhea" id="RHEA-COMP:14628"/>
        <dbReference type="ChEBI" id="CHEBI:15378"/>
        <dbReference type="ChEBI" id="CHEBI:55376"/>
        <dbReference type="ChEBI" id="CHEBI:57783"/>
        <dbReference type="ChEBI" id="CHEBI:58349"/>
        <dbReference type="ChEBI" id="CHEBI:60344"/>
        <dbReference type="EC" id="1.6.2.4"/>
    </reaction>
</comment>
<feature type="binding site" description="axial binding residue" evidence="17">
    <location>
        <position position="412"/>
    </location>
    <ligand>
        <name>heme</name>
        <dbReference type="ChEBI" id="CHEBI:30413"/>
    </ligand>
    <ligandPart>
        <name>Fe</name>
        <dbReference type="ChEBI" id="CHEBI:18248"/>
    </ligandPart>
</feature>
<evidence type="ECO:0000256" key="7">
    <source>
        <dbReference type="ARBA" id="ARBA00022723"/>
    </source>
</evidence>
<evidence type="ECO:0000259" key="18">
    <source>
        <dbReference type="PROSITE" id="PS50902"/>
    </source>
</evidence>
<dbReference type="Gene3D" id="3.40.50.360">
    <property type="match status" value="1"/>
</dbReference>
<evidence type="ECO:0000256" key="11">
    <source>
        <dbReference type="ARBA" id="ARBA00023002"/>
    </source>
</evidence>
<dbReference type="InterPro" id="IPR001433">
    <property type="entry name" value="OxRdtase_FAD/NAD-bd"/>
</dbReference>
<dbReference type="FunFam" id="1.10.630.10:FF:000040">
    <property type="entry name" value="Bifunctional cytochrome P450/NADPH--P450 reductase"/>
    <property type="match status" value="1"/>
</dbReference>
<dbReference type="GO" id="GO:0010181">
    <property type="term" value="F:FMN binding"/>
    <property type="evidence" value="ECO:0007669"/>
    <property type="project" value="UniProtKB-UniRule"/>
</dbReference>
<dbReference type="InterPro" id="IPR008254">
    <property type="entry name" value="Flavodoxin/NO_synth"/>
</dbReference>
<evidence type="ECO:0000256" key="4">
    <source>
        <dbReference type="ARBA" id="ARBA00022617"/>
    </source>
</evidence>
<protein>
    <recommendedName>
        <fullName evidence="16">Bifunctional cytochrome P450/NADPH--P450 reductase</fullName>
    </recommendedName>
    <domain>
        <recommendedName>
            <fullName evidence="16">Cytochrome P450</fullName>
            <ecNumber evidence="16">1.14.14.1</ecNumber>
        </recommendedName>
    </domain>
    <domain>
        <recommendedName>
            <fullName evidence="16">NADPH--cytochrome P450 reductase</fullName>
            <ecNumber evidence="16">1.6.2.4</ecNumber>
        </recommendedName>
    </domain>
</protein>
<evidence type="ECO:0000256" key="6">
    <source>
        <dbReference type="ARBA" id="ARBA00022643"/>
    </source>
</evidence>
<dbReference type="OrthoDB" id="1470350at2759"/>
<dbReference type="InterPro" id="IPR017927">
    <property type="entry name" value="FAD-bd_FR_type"/>
</dbReference>
<evidence type="ECO:0000256" key="15">
    <source>
        <dbReference type="ARBA" id="ARBA00049342"/>
    </source>
</evidence>
<evidence type="ECO:0000256" key="9">
    <source>
        <dbReference type="ARBA" id="ARBA00022857"/>
    </source>
</evidence>
<accession>A0A1V8SI72</accession>
<feature type="domain" description="FAD-binding FR-type" evidence="19">
    <location>
        <begin position="684"/>
        <end position="913"/>
    </location>
</feature>
<evidence type="ECO:0000313" key="20">
    <source>
        <dbReference type="EMBL" id="OQN98838.1"/>
    </source>
</evidence>
<dbReference type="PANTHER" id="PTHR19384:SF127">
    <property type="entry name" value="BIFUNCTIONAL CYTOCHROME P450_NADPH--P450 REDUCTASE"/>
    <property type="match status" value="1"/>
</dbReference>
<dbReference type="CDD" id="cd06206">
    <property type="entry name" value="bifunctional_CYPOR"/>
    <property type="match status" value="1"/>
</dbReference>
<evidence type="ECO:0000256" key="16">
    <source>
        <dbReference type="PIRNR" id="PIRNR000209"/>
    </source>
</evidence>
<evidence type="ECO:0000256" key="5">
    <source>
        <dbReference type="ARBA" id="ARBA00022630"/>
    </source>
</evidence>
<sequence>MATIDKRDTVPIPQPKGLPFVGNVSSIDPELPTKSFMNLAAEYGEIYSLNILGSRKVFINNVALATEVCDEKRFHKDVAGGLKELRNEIQDGLFTAFHKEPNWEIAHRVLVPAFGPLPLHGMFDAMKDIASQLALKWARMGSQYRIPVADDFTRLTLDTLALCAMDYRFNSFYTEDMHPFIDAMTTFLKIGGSRARRPGFMAPFYRAEDAEFFKSIDFMRSIATDLVRERREHPKPENKDLLNAMVNGEDPKTGAMLPEENITSNMITFLIAGHETTSGLLSFLWYYMLKSPEAYRKAREEVDTVLGGRSIEFDDLKKLPWISAMLRETLRLQPTAPAFTVTSNSEYGEIIGGKYFVASGEPIITPLHCLHRDPAVYGEDAEEWKPERMLDENFNKLPAAAWKPFGNGARGCIGRPFAWQEALLVVATCLQFFDYNLDDPSYDLQLKSTLTIKPKDFFVRATLREGWNATKVEHALSGAIGANALTHESLKVATKLAEDEGLPITVLYGSNSGTCEAFAQTLAADAAAHGFRATVNTLDSAARQEPTKDPTVIITASYEGQPTDNAGHYFDWLSYLPKDKKIEDSTHAVFAAGHSDWASTFHKVPTTIDRILAQHGSRRICKMGSADAKKGDMMSEFQTWEDNILWPAMKKQFGGEAEGDNDVPVSLTTLDVEVSSRRASHLRADVSEAKVVAARTLTEPGVPERRHIELQLPSETTYRAGDYLAILPLNPQATVHRVAVRFGLAWDSVLTITSKTGTALPKGPIPAQSLFGAYLELSQPATKRDLALLIATATDADTKASLELLASEDTFASEITEKRTSLLDLLERFSSIPLPLAAFIASLITMRVRQYSISSSPLANPRVASLTYSIIDSPSHSGQGRYIGVASHYLSQLKPGDIVHVAVKPSAGAFHLPIDNENTPIIMVAAGTGLAPFRGFIQERAAQIGGGRTLAPAHLYIGCRHPAKDSLYSEEMTWFEKLGAVVIHHAYSQAPELSNGHKHVNDALRADGELLTELWAKGAKVYTCGSRGIGDGVKEIFMEQYEKGAVKMGKSGDRKSAEEWFERVRGERYATDVFD</sequence>
<evidence type="ECO:0000256" key="12">
    <source>
        <dbReference type="ARBA" id="ARBA00023004"/>
    </source>
</evidence>
<evidence type="ECO:0000256" key="3">
    <source>
        <dbReference type="ARBA" id="ARBA00022448"/>
    </source>
</evidence>
<evidence type="ECO:0000256" key="13">
    <source>
        <dbReference type="ARBA" id="ARBA00023033"/>
    </source>
</evidence>
<dbReference type="PRINTS" id="PR00369">
    <property type="entry name" value="FLAVODOXIN"/>
</dbReference>
<dbReference type="InterPro" id="IPR001709">
    <property type="entry name" value="Flavoprot_Pyr_Nucl_cyt_Rdtase"/>
</dbReference>
<dbReference type="EC" id="1.14.14.1" evidence="16"/>
<dbReference type="Gene3D" id="1.20.990.10">
    <property type="entry name" value="NADPH-cytochrome p450 Reductase, Chain A, domain 3"/>
    <property type="match status" value="1"/>
</dbReference>
<dbReference type="Pfam" id="PF00667">
    <property type="entry name" value="FAD_binding_1"/>
    <property type="match status" value="1"/>
</dbReference>
<dbReference type="Pfam" id="PF00067">
    <property type="entry name" value="p450"/>
    <property type="match status" value="1"/>
</dbReference>
<dbReference type="CDD" id="cd11068">
    <property type="entry name" value="CYP120A1"/>
    <property type="match status" value="1"/>
</dbReference>
<dbReference type="Gene3D" id="3.40.50.80">
    <property type="entry name" value="Nucleotide-binding domain of ferredoxin-NADP reductase (FNR) module"/>
    <property type="match status" value="1"/>
</dbReference>
<dbReference type="SUPFAM" id="SSF52218">
    <property type="entry name" value="Flavoproteins"/>
    <property type="match status" value="1"/>
</dbReference>
<evidence type="ECO:0000256" key="8">
    <source>
        <dbReference type="ARBA" id="ARBA00022827"/>
    </source>
</evidence>
<dbReference type="SUPFAM" id="SSF63380">
    <property type="entry name" value="Riboflavin synthase domain-like"/>
    <property type="match status" value="1"/>
</dbReference>
<dbReference type="InParanoid" id="A0A1V8SI72"/>
<gene>
    <name evidence="20" type="ORF">B0A48_15184</name>
</gene>
<dbReference type="FunFam" id="2.40.30.10:FF:000198">
    <property type="entry name" value="Bifunctional cytochrome P450/NADPH--P450 reductase"/>
    <property type="match status" value="1"/>
</dbReference>
<comment type="catalytic activity">
    <reaction evidence="14 16">
        <text>an organic molecule + reduced [NADPH--hemoprotein reductase] + O2 = an alcohol + oxidized [NADPH--hemoprotein reductase] + H2O + H(+)</text>
        <dbReference type="Rhea" id="RHEA:17149"/>
        <dbReference type="Rhea" id="RHEA-COMP:11964"/>
        <dbReference type="Rhea" id="RHEA-COMP:11965"/>
        <dbReference type="ChEBI" id="CHEBI:15377"/>
        <dbReference type="ChEBI" id="CHEBI:15378"/>
        <dbReference type="ChEBI" id="CHEBI:15379"/>
        <dbReference type="ChEBI" id="CHEBI:30879"/>
        <dbReference type="ChEBI" id="CHEBI:57618"/>
        <dbReference type="ChEBI" id="CHEBI:58210"/>
        <dbReference type="ChEBI" id="CHEBI:142491"/>
        <dbReference type="EC" id="1.14.14.1"/>
    </reaction>
</comment>
<keyword evidence="11 16" id="KW-0560">Oxidoreductase</keyword>
<organism evidence="20 21">
    <name type="scientific">Cryoendolithus antarcticus</name>
    <dbReference type="NCBI Taxonomy" id="1507870"/>
    <lineage>
        <taxon>Eukaryota</taxon>
        <taxon>Fungi</taxon>
        <taxon>Dikarya</taxon>
        <taxon>Ascomycota</taxon>
        <taxon>Pezizomycotina</taxon>
        <taxon>Dothideomycetes</taxon>
        <taxon>Dothideomycetidae</taxon>
        <taxon>Cladosporiales</taxon>
        <taxon>Cladosporiaceae</taxon>
        <taxon>Cryoendolithus</taxon>
    </lineage>
</organism>
<dbReference type="Gene3D" id="2.40.30.10">
    <property type="entry name" value="Translation factors"/>
    <property type="match status" value="1"/>
</dbReference>
<dbReference type="PANTHER" id="PTHR19384">
    <property type="entry name" value="NITRIC OXIDE SYNTHASE-RELATED"/>
    <property type="match status" value="1"/>
</dbReference>
<proteinExistence type="inferred from homology"/>
<dbReference type="Proteomes" id="UP000192596">
    <property type="component" value="Unassembled WGS sequence"/>
</dbReference>
<dbReference type="PROSITE" id="PS51384">
    <property type="entry name" value="FAD_FR"/>
    <property type="match status" value="1"/>
</dbReference>
<evidence type="ECO:0000256" key="14">
    <source>
        <dbReference type="ARBA" id="ARBA00047827"/>
    </source>
</evidence>
<keyword evidence="9 16" id="KW-0521">NADP</keyword>
<evidence type="ECO:0000313" key="21">
    <source>
        <dbReference type="Proteomes" id="UP000192596"/>
    </source>
</evidence>
<keyword evidence="8 16" id="KW-0274">FAD</keyword>
<dbReference type="EC" id="1.6.2.4" evidence="16"/>
<keyword evidence="10 16" id="KW-0249">Electron transport</keyword>
<comment type="similarity">
    <text evidence="2 16">In the N-terminal section; belongs to the cytochrome P450 family.</text>
</comment>
<dbReference type="InterPro" id="IPR023206">
    <property type="entry name" value="Bifunctional_P450_P450_red"/>
</dbReference>
<dbReference type="InterPro" id="IPR029039">
    <property type="entry name" value="Flavoprotein-like_sf"/>
</dbReference>
<dbReference type="Pfam" id="PF00175">
    <property type="entry name" value="NAD_binding_1"/>
    <property type="match status" value="1"/>
</dbReference>
<dbReference type="GO" id="GO:0005506">
    <property type="term" value="F:iron ion binding"/>
    <property type="evidence" value="ECO:0007669"/>
    <property type="project" value="UniProtKB-UniRule"/>
</dbReference>
<dbReference type="GO" id="GO:0003958">
    <property type="term" value="F:NADPH-hemoprotein reductase activity"/>
    <property type="evidence" value="ECO:0007669"/>
    <property type="project" value="UniProtKB-UniRule"/>
</dbReference>
<dbReference type="GO" id="GO:0020037">
    <property type="term" value="F:heme binding"/>
    <property type="evidence" value="ECO:0007669"/>
    <property type="project" value="UniProtKB-UniRule"/>
</dbReference>
<dbReference type="InterPro" id="IPR017972">
    <property type="entry name" value="Cyt_P450_CS"/>
</dbReference>
<keyword evidence="21" id="KW-1185">Reference proteome</keyword>
<dbReference type="InterPro" id="IPR003097">
    <property type="entry name" value="CysJ-like_FAD-binding"/>
</dbReference>
<dbReference type="SUPFAM" id="SSF52343">
    <property type="entry name" value="Ferredoxin reductase-like, C-terminal NADP-linked domain"/>
    <property type="match status" value="1"/>
</dbReference>
<dbReference type="SUPFAM" id="SSF48264">
    <property type="entry name" value="Cytochrome P450"/>
    <property type="match status" value="1"/>
</dbReference>
<evidence type="ECO:0000256" key="2">
    <source>
        <dbReference type="ARBA" id="ARBA00010018"/>
    </source>
</evidence>
<feature type="domain" description="Flavodoxin-like" evidence="18">
    <location>
        <begin position="504"/>
        <end position="645"/>
    </location>
</feature>
<keyword evidence="3 16" id="KW-0813">Transport</keyword>
<dbReference type="InterPro" id="IPR023173">
    <property type="entry name" value="NADPH_Cyt_P450_Rdtase_alpha"/>
</dbReference>
<name>A0A1V8SI72_9PEZI</name>
<keyword evidence="12 16" id="KW-0408">Iron</keyword>
<evidence type="ECO:0000256" key="1">
    <source>
        <dbReference type="ARBA" id="ARBA00001971"/>
    </source>
</evidence>
<dbReference type="PIRSF" id="PIRSF000209">
    <property type="entry name" value="Bifunctional_P450_P450R"/>
    <property type="match status" value="1"/>
</dbReference>
<evidence type="ECO:0000256" key="10">
    <source>
        <dbReference type="ARBA" id="ARBA00022982"/>
    </source>
</evidence>
<dbReference type="PRINTS" id="PR00371">
    <property type="entry name" value="FPNCR"/>
</dbReference>
<comment type="cofactor">
    <cofactor evidence="1 16 17">
        <name>heme</name>
        <dbReference type="ChEBI" id="CHEBI:30413"/>
    </cofactor>
</comment>
<evidence type="ECO:0000256" key="17">
    <source>
        <dbReference type="PIRSR" id="PIRSR000209-1"/>
    </source>
</evidence>
<keyword evidence="13 16" id="KW-0503">Monooxygenase</keyword>
<reference evidence="21" key="1">
    <citation type="submission" date="2017-03" db="EMBL/GenBank/DDBJ databases">
        <title>Genomes of endolithic fungi from Antarctica.</title>
        <authorList>
            <person name="Coleine C."/>
            <person name="Masonjones S."/>
            <person name="Stajich J.E."/>
        </authorList>
    </citation>
    <scope>NUCLEOTIDE SEQUENCE [LARGE SCALE GENOMIC DNA]</scope>
    <source>
        <strain evidence="21">CCFEE 5527</strain>
    </source>
</reference>
<dbReference type="STRING" id="1507870.A0A1V8SI72"/>
<keyword evidence="7 16" id="KW-0479">Metal-binding</keyword>
<comment type="cofactor">
    <cofactor evidence="16">
        <name>FAD</name>
        <dbReference type="ChEBI" id="CHEBI:57692"/>
    </cofactor>
    <cofactor evidence="16">
        <name>FMN</name>
        <dbReference type="ChEBI" id="CHEBI:58210"/>
    </cofactor>
</comment>
<dbReference type="InterPro" id="IPR039261">
    <property type="entry name" value="FNR_nucleotide-bd"/>
</dbReference>
<dbReference type="InterPro" id="IPR036396">
    <property type="entry name" value="Cyt_P450_sf"/>
</dbReference>
<dbReference type="GO" id="GO:0050660">
    <property type="term" value="F:flavin adenine dinucleotide binding"/>
    <property type="evidence" value="ECO:0007669"/>
    <property type="project" value="TreeGrafter"/>
</dbReference>
<dbReference type="GO" id="GO:0070330">
    <property type="term" value="F:aromatase activity"/>
    <property type="evidence" value="ECO:0007669"/>
    <property type="project" value="UniProtKB-UniRule"/>
</dbReference>
<keyword evidence="5 16" id="KW-0285">Flavoprotein</keyword>
<dbReference type="PROSITE" id="PS00086">
    <property type="entry name" value="CYTOCHROME_P450"/>
    <property type="match status" value="1"/>
</dbReference>
<dbReference type="InterPro" id="IPR001128">
    <property type="entry name" value="Cyt_P450"/>
</dbReference>
<dbReference type="InterPro" id="IPR017938">
    <property type="entry name" value="Riboflavin_synthase-like_b-brl"/>
</dbReference>
<dbReference type="Gene3D" id="1.10.630.10">
    <property type="entry name" value="Cytochrome P450"/>
    <property type="match status" value="1"/>
</dbReference>